<accession>B3Q0H7</accession>
<reference evidence="1 2" key="1">
    <citation type="submission" date="2008-04" db="EMBL/GenBank/DDBJ databases">
        <title>Genome diversity and DNA divergence of Rhizobium etli.</title>
        <authorList>
            <person name="Gonzalez V."/>
            <person name="Acosta J.L."/>
            <person name="Santamaria R.I."/>
            <person name="Bustos P."/>
            <person name="Hernandez-Gonzalez I.L."/>
            <person name="Fernandez J.L."/>
            <person name="Diaz R."/>
            <person name="Flores M."/>
            <person name="Mora J."/>
            <person name="Palacios R."/>
            <person name="Davila G."/>
        </authorList>
    </citation>
    <scope>NUCLEOTIDE SEQUENCE [LARGE SCALE GENOMIC DNA]</scope>
    <source>
        <strain evidence="1 2">CIAT 652</strain>
    </source>
</reference>
<name>B3Q0H7_RHIE6</name>
<dbReference type="AlphaFoldDB" id="B3Q0H7"/>
<evidence type="ECO:0000313" key="1">
    <source>
        <dbReference type="EMBL" id="ACE91181.1"/>
    </source>
</evidence>
<dbReference type="HOGENOM" id="CLU_115863_0_0_5"/>
<gene>
    <name evidence="1" type="ordered locus">RHECIAT_CH0002224</name>
</gene>
<dbReference type="eggNOG" id="ENOG5032BP9">
    <property type="taxonomic scope" value="Bacteria"/>
</dbReference>
<dbReference type="EMBL" id="CP001074">
    <property type="protein sequence ID" value="ACE91181.1"/>
    <property type="molecule type" value="Genomic_DNA"/>
</dbReference>
<organism evidence="1 2">
    <name type="scientific">Rhizobium etli (strain CIAT 652)</name>
    <dbReference type="NCBI Taxonomy" id="491916"/>
    <lineage>
        <taxon>Bacteria</taxon>
        <taxon>Pseudomonadati</taxon>
        <taxon>Pseudomonadota</taxon>
        <taxon>Alphaproteobacteria</taxon>
        <taxon>Hyphomicrobiales</taxon>
        <taxon>Rhizobiaceae</taxon>
        <taxon>Rhizobium/Agrobacterium group</taxon>
        <taxon>Rhizobium</taxon>
    </lineage>
</organism>
<proteinExistence type="predicted"/>
<protein>
    <submittedName>
        <fullName evidence="1">Hypothetical conserved protein</fullName>
    </submittedName>
</protein>
<dbReference type="KEGG" id="rec:RHECIAT_CH0002224"/>
<sequence length="207" mass="23030">MSMTHIPFEMPPGDVDPRRVSPRFFYPLATIKCAGSPIFRSQAARDLACLLDVDPDVASWTCVGVELSYEGETYLTDFVVTGIDNRSFVVDVARDLPTPPDWIELAAERAGHGYRPVATKEFGDGFRLRNVKDLLRYGFYRCPLGDRVRILAALDEMGSLTVAEALSAFREGRPMACLAALILQGFLEIDMDEALIGPETVVRRIRD</sequence>
<dbReference type="Proteomes" id="UP000008817">
    <property type="component" value="Chromosome"/>
</dbReference>
<evidence type="ECO:0000313" key="2">
    <source>
        <dbReference type="Proteomes" id="UP000008817"/>
    </source>
</evidence>